<reference evidence="1" key="1">
    <citation type="submission" date="2018-06" db="EMBL/GenBank/DDBJ databases">
        <authorList>
            <person name="Zhirakovskaya E."/>
        </authorList>
    </citation>
    <scope>NUCLEOTIDE SEQUENCE</scope>
</reference>
<accession>A0A3B0Z7U8</accession>
<dbReference type="EMBL" id="UOFQ01000135">
    <property type="protein sequence ID" value="VAW89468.1"/>
    <property type="molecule type" value="Genomic_DNA"/>
</dbReference>
<evidence type="ECO:0000313" key="1">
    <source>
        <dbReference type="EMBL" id="VAW89468.1"/>
    </source>
</evidence>
<name>A0A3B0Z7U8_9ZZZZ</name>
<proteinExistence type="predicted"/>
<sequence>MSQVNDKNIQFSEYSGKFIDQVNDTDKLRTESMTRLKTIRRARQESQKRQLKKITERLGPEHPKVLQQMERIIKEKDMEDFLAVSISKSDTDVEIIKDSFIFRGRILGDDTKGREGVTVQLQDSRNNVIGKPVKTDKNGTYSLVLDIDESFKLKKAIAVVLVKGIQVHKEKLPVMIKANAVELREIVIVSTDKPSKGGFSSPAGDLKIKKQVAPKETVVPKNKIKTPDNVITKEASTPKAKVATKKVVKKRVVRKTDGKSTK</sequence>
<organism evidence="1">
    <name type="scientific">hydrothermal vent metagenome</name>
    <dbReference type="NCBI Taxonomy" id="652676"/>
    <lineage>
        <taxon>unclassified sequences</taxon>
        <taxon>metagenomes</taxon>
        <taxon>ecological metagenomes</taxon>
    </lineage>
</organism>
<protein>
    <submittedName>
        <fullName evidence="1">Uncharacterized protein</fullName>
    </submittedName>
</protein>
<gene>
    <name evidence="1" type="ORF">MNBD_GAMMA17-1063</name>
</gene>
<dbReference type="AlphaFoldDB" id="A0A3B0Z7U8"/>